<dbReference type="GO" id="GO:0019104">
    <property type="term" value="F:DNA N-glycosylase activity"/>
    <property type="evidence" value="ECO:0007669"/>
    <property type="project" value="UniProtKB-UniRule"/>
</dbReference>
<dbReference type="PIRSF" id="PIRSF001435">
    <property type="entry name" value="Nth"/>
    <property type="match status" value="1"/>
</dbReference>
<keyword evidence="7 10" id="KW-0411">Iron-sulfur</keyword>
<comment type="cofactor">
    <cofactor evidence="10">
        <name>[4Fe-4S] cluster</name>
        <dbReference type="ChEBI" id="CHEBI:49883"/>
    </cofactor>
    <text evidence="10">Binds 1 [4Fe-4S] cluster.</text>
</comment>
<dbReference type="AlphaFoldDB" id="U3GV30"/>
<dbReference type="HAMAP" id="MF_00942">
    <property type="entry name" value="Nth"/>
    <property type="match status" value="1"/>
</dbReference>
<keyword evidence="8 10" id="KW-0234">DNA repair</keyword>
<evidence type="ECO:0000256" key="10">
    <source>
        <dbReference type="HAMAP-Rule" id="MF_00942"/>
    </source>
</evidence>
<name>U3GV30_9CORY</name>
<dbReference type="EMBL" id="CP006365">
    <property type="protein sequence ID" value="AGU14323.1"/>
    <property type="molecule type" value="Genomic_DNA"/>
</dbReference>
<dbReference type="FunFam" id="1.10.340.30:FF:000001">
    <property type="entry name" value="Endonuclease III"/>
    <property type="match status" value="1"/>
</dbReference>
<dbReference type="Pfam" id="PF10576">
    <property type="entry name" value="EndIII_4Fe-2S"/>
    <property type="match status" value="1"/>
</dbReference>
<dbReference type="InterPro" id="IPR005759">
    <property type="entry name" value="Nth"/>
</dbReference>
<dbReference type="InterPro" id="IPR003265">
    <property type="entry name" value="HhH-GPD_domain"/>
</dbReference>
<reference evidence="12 13" key="1">
    <citation type="journal article" date="2013" name="Genome Announc.">
        <title>Whole-Genome Sequence of the Clinical Strain Corynebacterium argentoratense DSM 44202, Isolated from a Human Throat Specimen.</title>
        <authorList>
            <person name="Bomholt C."/>
            <person name="Glaub A."/>
            <person name="Gravermann K."/>
            <person name="Albersmeier A."/>
            <person name="Brinkrolf K."/>
            <person name="Ruckert C."/>
            <person name="Tauch A."/>
        </authorList>
    </citation>
    <scope>NUCLEOTIDE SEQUENCE [LARGE SCALE GENOMIC DNA]</scope>
    <source>
        <strain evidence="12">DSM 44202</strain>
    </source>
</reference>
<feature type="binding site" evidence="10">
    <location>
        <position position="164"/>
    </location>
    <ligand>
        <name>[4Fe-4S] cluster</name>
        <dbReference type="ChEBI" id="CHEBI:49883"/>
    </ligand>
</feature>
<feature type="binding site" evidence="10">
    <location>
        <position position="170"/>
    </location>
    <ligand>
        <name>[4Fe-4S] cluster</name>
        <dbReference type="ChEBI" id="CHEBI:49883"/>
    </ligand>
</feature>
<keyword evidence="9 10" id="KW-0326">Glycosidase</keyword>
<sequence>MATVLSAQCTDARVNKVTPALFERFTDAEDYAEADIEEVERYIRSTGFYHNKAKNLVGLGQKIVEDFGGEVPSDIEDLVTLPGVGRKTAHVIRGHIFGLPGLPVDTHFGRLCRRLGLTNQESPLKVEKEIGALIEPAQWTAFSDRLVFHGRRVCFARSPHCWECGIARLCPSATVAASSTSSARKAAARKSGTK</sequence>
<dbReference type="GO" id="GO:0006285">
    <property type="term" value="P:base-excision repair, AP site formation"/>
    <property type="evidence" value="ECO:0007669"/>
    <property type="project" value="TreeGrafter"/>
</dbReference>
<dbReference type="Gene3D" id="1.10.1670.10">
    <property type="entry name" value="Helix-hairpin-Helix base-excision DNA repair enzymes (C-terminal)"/>
    <property type="match status" value="1"/>
</dbReference>
<dbReference type="NCBIfam" id="TIGR01083">
    <property type="entry name" value="nth"/>
    <property type="match status" value="1"/>
</dbReference>
<comment type="similarity">
    <text evidence="1 10">Belongs to the Nth/MutY family.</text>
</comment>
<evidence type="ECO:0000256" key="4">
    <source>
        <dbReference type="ARBA" id="ARBA00022763"/>
    </source>
</evidence>
<evidence type="ECO:0000256" key="2">
    <source>
        <dbReference type="ARBA" id="ARBA00022485"/>
    </source>
</evidence>
<dbReference type="STRING" id="1348662.CARG_00620"/>
<dbReference type="SMART" id="SM00525">
    <property type="entry name" value="FES"/>
    <property type="match status" value="1"/>
</dbReference>
<keyword evidence="5 10" id="KW-0378">Hydrolase</keyword>
<keyword evidence="4 10" id="KW-0227">DNA damage</keyword>
<dbReference type="Pfam" id="PF00730">
    <property type="entry name" value="HhH-GPD"/>
    <property type="match status" value="1"/>
</dbReference>
<keyword evidence="13" id="KW-1185">Reference proteome</keyword>
<evidence type="ECO:0000256" key="5">
    <source>
        <dbReference type="ARBA" id="ARBA00022801"/>
    </source>
</evidence>
<organism evidence="12 13">
    <name type="scientific">Corynebacterium argentoratense DSM 44202</name>
    <dbReference type="NCBI Taxonomy" id="1348662"/>
    <lineage>
        <taxon>Bacteria</taxon>
        <taxon>Bacillati</taxon>
        <taxon>Actinomycetota</taxon>
        <taxon>Actinomycetes</taxon>
        <taxon>Mycobacteriales</taxon>
        <taxon>Corynebacteriaceae</taxon>
        <taxon>Corynebacterium</taxon>
    </lineage>
</organism>
<dbReference type="GO" id="GO:0140078">
    <property type="term" value="F:class I DNA-(apurinic or apyrimidinic site) endonuclease activity"/>
    <property type="evidence" value="ECO:0007669"/>
    <property type="project" value="UniProtKB-EC"/>
</dbReference>
<dbReference type="EC" id="4.2.99.18" evidence="10"/>
<gene>
    <name evidence="10" type="primary">nth</name>
    <name evidence="12" type="ORF">CARG_00620</name>
</gene>
<dbReference type="GO" id="GO:0003677">
    <property type="term" value="F:DNA binding"/>
    <property type="evidence" value="ECO:0007669"/>
    <property type="project" value="UniProtKB-UniRule"/>
</dbReference>
<keyword evidence="3 10" id="KW-0479">Metal-binding</keyword>
<comment type="function">
    <text evidence="10">DNA repair enzyme that has both DNA N-glycosylase activity and AP-lyase activity. The DNA N-glycosylase activity releases various damaged pyrimidines from DNA by cleaving the N-glycosidic bond, leaving an AP (apurinic/apyrimidinic) site. The AP-lyase activity cleaves the phosphodiester bond 3' to the AP site by a beta-elimination, leaving a 3'-terminal unsaturated sugar and a product with a terminal 5'-phosphate.</text>
</comment>
<dbReference type="SUPFAM" id="SSF48150">
    <property type="entry name" value="DNA-glycosylase"/>
    <property type="match status" value="1"/>
</dbReference>
<evidence type="ECO:0000256" key="9">
    <source>
        <dbReference type="ARBA" id="ARBA00023295"/>
    </source>
</evidence>
<dbReference type="InterPro" id="IPR003651">
    <property type="entry name" value="Endonuclease3_FeS-loop_motif"/>
</dbReference>
<evidence type="ECO:0000313" key="12">
    <source>
        <dbReference type="EMBL" id="AGU14323.1"/>
    </source>
</evidence>
<dbReference type="Pfam" id="PF00633">
    <property type="entry name" value="HHH"/>
    <property type="match status" value="1"/>
</dbReference>
<dbReference type="PANTHER" id="PTHR10359">
    <property type="entry name" value="A/G-SPECIFIC ADENINE GLYCOSYLASE/ENDONUCLEASE III"/>
    <property type="match status" value="1"/>
</dbReference>
<comment type="catalytic activity">
    <reaction evidence="10">
        <text>2'-deoxyribonucleotide-(2'-deoxyribose 5'-phosphate)-2'-deoxyribonucleotide-DNA = a 3'-end 2'-deoxyribonucleotide-(2,3-dehydro-2,3-deoxyribose 5'-phosphate)-DNA + a 5'-end 5'-phospho-2'-deoxyribonucleoside-DNA + H(+)</text>
        <dbReference type="Rhea" id="RHEA:66592"/>
        <dbReference type="Rhea" id="RHEA-COMP:13180"/>
        <dbReference type="Rhea" id="RHEA-COMP:16897"/>
        <dbReference type="Rhea" id="RHEA-COMP:17067"/>
        <dbReference type="ChEBI" id="CHEBI:15378"/>
        <dbReference type="ChEBI" id="CHEBI:136412"/>
        <dbReference type="ChEBI" id="CHEBI:157695"/>
        <dbReference type="ChEBI" id="CHEBI:167181"/>
        <dbReference type="EC" id="4.2.99.18"/>
    </reaction>
</comment>
<evidence type="ECO:0000256" key="3">
    <source>
        <dbReference type="ARBA" id="ARBA00022723"/>
    </source>
</evidence>
<dbReference type="GO" id="GO:0051539">
    <property type="term" value="F:4 iron, 4 sulfur cluster binding"/>
    <property type="evidence" value="ECO:0007669"/>
    <property type="project" value="UniProtKB-UniRule"/>
</dbReference>
<keyword evidence="2 10" id="KW-0004">4Fe-4S</keyword>
<dbReference type="SMART" id="SM00478">
    <property type="entry name" value="ENDO3c"/>
    <property type="match status" value="1"/>
</dbReference>
<dbReference type="HOGENOM" id="CLU_012862_3_3_11"/>
<keyword evidence="6 10" id="KW-0408">Iron</keyword>
<evidence type="ECO:0000256" key="7">
    <source>
        <dbReference type="ARBA" id="ARBA00023014"/>
    </source>
</evidence>
<dbReference type="Gene3D" id="1.10.340.30">
    <property type="entry name" value="Hypothetical protein, domain 2"/>
    <property type="match status" value="1"/>
</dbReference>
<dbReference type="InterPro" id="IPR023170">
    <property type="entry name" value="HhH_base_excis_C"/>
</dbReference>
<evidence type="ECO:0000256" key="8">
    <source>
        <dbReference type="ARBA" id="ARBA00023204"/>
    </source>
</evidence>
<dbReference type="KEGG" id="caz:CARG_00620"/>
<keyword evidence="10" id="KW-0456">Lyase</keyword>
<evidence type="ECO:0000313" key="13">
    <source>
        <dbReference type="Proteomes" id="UP000016943"/>
    </source>
</evidence>
<evidence type="ECO:0000256" key="1">
    <source>
        <dbReference type="ARBA" id="ARBA00008343"/>
    </source>
</evidence>
<proteinExistence type="inferred from homology"/>
<protein>
    <recommendedName>
        <fullName evidence="10">Endonuclease III</fullName>
        <ecNumber evidence="10">4.2.99.18</ecNumber>
    </recommendedName>
    <alternativeName>
        <fullName evidence="10">DNA-(apurinic or apyrimidinic site) lyase</fullName>
    </alternativeName>
</protein>
<feature type="domain" description="HhH-GPD" evidence="11">
    <location>
        <begin position="5"/>
        <end position="152"/>
    </location>
</feature>
<accession>U3GV30</accession>
<dbReference type="CDD" id="cd00056">
    <property type="entry name" value="ENDO3c"/>
    <property type="match status" value="1"/>
</dbReference>
<dbReference type="InterPro" id="IPR000445">
    <property type="entry name" value="HhH_motif"/>
</dbReference>
<dbReference type="Proteomes" id="UP000016943">
    <property type="component" value="Chromosome"/>
</dbReference>
<keyword evidence="10" id="KW-0238">DNA-binding</keyword>
<feature type="binding site" evidence="10">
    <location>
        <position position="161"/>
    </location>
    <ligand>
        <name>[4Fe-4S] cluster</name>
        <dbReference type="ChEBI" id="CHEBI:49883"/>
    </ligand>
</feature>
<evidence type="ECO:0000259" key="11">
    <source>
        <dbReference type="SMART" id="SM00478"/>
    </source>
</evidence>
<dbReference type="PANTHER" id="PTHR10359:SF18">
    <property type="entry name" value="ENDONUCLEASE III"/>
    <property type="match status" value="1"/>
</dbReference>
<dbReference type="PATRIC" id="fig|1348662.3.peg.118"/>
<dbReference type="InterPro" id="IPR011257">
    <property type="entry name" value="DNA_glycosylase"/>
</dbReference>
<dbReference type="GO" id="GO:0046872">
    <property type="term" value="F:metal ion binding"/>
    <property type="evidence" value="ECO:0007669"/>
    <property type="project" value="UniProtKB-KW"/>
</dbReference>
<feature type="binding site" evidence="10">
    <location>
        <position position="154"/>
    </location>
    <ligand>
        <name>[4Fe-4S] cluster</name>
        <dbReference type="ChEBI" id="CHEBI:49883"/>
    </ligand>
</feature>
<dbReference type="eggNOG" id="COG0177">
    <property type="taxonomic scope" value="Bacteria"/>
</dbReference>
<evidence type="ECO:0000256" key="6">
    <source>
        <dbReference type="ARBA" id="ARBA00023004"/>
    </source>
</evidence>